<gene>
    <name evidence="1" type="ORF">E2C01_102120</name>
</gene>
<organism evidence="1 2">
    <name type="scientific">Portunus trituberculatus</name>
    <name type="common">Swimming crab</name>
    <name type="synonym">Neptunus trituberculatus</name>
    <dbReference type="NCBI Taxonomy" id="210409"/>
    <lineage>
        <taxon>Eukaryota</taxon>
        <taxon>Metazoa</taxon>
        <taxon>Ecdysozoa</taxon>
        <taxon>Arthropoda</taxon>
        <taxon>Crustacea</taxon>
        <taxon>Multicrustacea</taxon>
        <taxon>Malacostraca</taxon>
        <taxon>Eumalacostraca</taxon>
        <taxon>Eucarida</taxon>
        <taxon>Decapoda</taxon>
        <taxon>Pleocyemata</taxon>
        <taxon>Brachyura</taxon>
        <taxon>Eubrachyura</taxon>
        <taxon>Portunoidea</taxon>
        <taxon>Portunidae</taxon>
        <taxon>Portuninae</taxon>
        <taxon>Portunus</taxon>
    </lineage>
</organism>
<protein>
    <submittedName>
        <fullName evidence="1">Uncharacterized protein</fullName>
    </submittedName>
</protein>
<name>A0A5B7KNG7_PORTR</name>
<evidence type="ECO:0000313" key="1">
    <source>
        <dbReference type="EMBL" id="MPD06315.1"/>
    </source>
</evidence>
<proteinExistence type="predicted"/>
<accession>A0A5B7KNG7</accession>
<dbReference type="EMBL" id="VSRR010150522">
    <property type="protein sequence ID" value="MPD06315.1"/>
    <property type="molecule type" value="Genomic_DNA"/>
</dbReference>
<keyword evidence="2" id="KW-1185">Reference proteome</keyword>
<sequence>MAAPGAKRNSAAIHEVEGMNKGLTRAFYNIGTSIPKIVCKRTSEWNIISYKLANRYSYWQKRKKTTIPITIISDCDDSYTEGRVLPLLRRGYELSEGRHPGRICPSSGKR</sequence>
<dbReference type="Proteomes" id="UP000324222">
    <property type="component" value="Unassembled WGS sequence"/>
</dbReference>
<dbReference type="AlphaFoldDB" id="A0A5B7KNG7"/>
<evidence type="ECO:0000313" key="2">
    <source>
        <dbReference type="Proteomes" id="UP000324222"/>
    </source>
</evidence>
<comment type="caution">
    <text evidence="1">The sequence shown here is derived from an EMBL/GenBank/DDBJ whole genome shotgun (WGS) entry which is preliminary data.</text>
</comment>
<reference evidence="1 2" key="1">
    <citation type="submission" date="2019-05" db="EMBL/GenBank/DDBJ databases">
        <title>Another draft genome of Portunus trituberculatus and its Hox gene families provides insights of decapod evolution.</title>
        <authorList>
            <person name="Jeong J.-H."/>
            <person name="Song I."/>
            <person name="Kim S."/>
            <person name="Choi T."/>
            <person name="Kim D."/>
            <person name="Ryu S."/>
            <person name="Kim W."/>
        </authorList>
    </citation>
    <scope>NUCLEOTIDE SEQUENCE [LARGE SCALE GENOMIC DNA]</scope>
    <source>
        <tissue evidence="1">Muscle</tissue>
    </source>
</reference>